<dbReference type="Pfam" id="PF04314">
    <property type="entry name" value="PCuAC"/>
    <property type="match status" value="1"/>
</dbReference>
<keyword evidence="2" id="KW-1185">Reference proteome</keyword>
<dbReference type="Proteomes" id="UP000184041">
    <property type="component" value="Unassembled WGS sequence"/>
</dbReference>
<organism evidence="1 2">
    <name type="scientific">Fodinibius roseus</name>
    <dbReference type="NCBI Taxonomy" id="1194090"/>
    <lineage>
        <taxon>Bacteria</taxon>
        <taxon>Pseudomonadati</taxon>
        <taxon>Balneolota</taxon>
        <taxon>Balneolia</taxon>
        <taxon>Balneolales</taxon>
        <taxon>Balneolaceae</taxon>
        <taxon>Fodinibius</taxon>
    </lineage>
</organism>
<evidence type="ECO:0000313" key="1">
    <source>
        <dbReference type="EMBL" id="SHE62246.1"/>
    </source>
</evidence>
<dbReference type="Gene3D" id="2.60.40.1890">
    <property type="entry name" value="PCu(A)C copper chaperone"/>
    <property type="match status" value="1"/>
</dbReference>
<dbReference type="OrthoDB" id="1525355at2"/>
<sequence length="155" mass="16934">MPVYRYCLLTLVCPLLLFWGCGSGENHQKEVVASGTIELTDGWARPGAKGMMSAVYLTIRNKTAYPDTLAGVSSDVAREAEVHESYKGENGMSAMRPAPDRVIKSGDNLYLQPGGLHIMLIKLKDDLAAGDSVNVLMEFRHSGARNVRLPVQAQR</sequence>
<dbReference type="EMBL" id="FQUS01000002">
    <property type="protein sequence ID" value="SHE62246.1"/>
    <property type="molecule type" value="Genomic_DNA"/>
</dbReference>
<proteinExistence type="predicted"/>
<dbReference type="PANTHER" id="PTHR36302">
    <property type="entry name" value="BLR7088 PROTEIN"/>
    <property type="match status" value="1"/>
</dbReference>
<dbReference type="AlphaFoldDB" id="A0A1M4UZU6"/>
<evidence type="ECO:0008006" key="3">
    <source>
        <dbReference type="Google" id="ProtNLM"/>
    </source>
</evidence>
<dbReference type="STRING" id="1194090.SAMN05443144_102164"/>
<name>A0A1M4UZU6_9BACT</name>
<accession>A0A1M4UZU6</accession>
<dbReference type="SUPFAM" id="SSF110087">
    <property type="entry name" value="DR1885-like metal-binding protein"/>
    <property type="match status" value="1"/>
</dbReference>
<dbReference type="PANTHER" id="PTHR36302:SF1">
    <property type="entry name" value="COPPER CHAPERONE PCU(A)C"/>
    <property type="match status" value="1"/>
</dbReference>
<dbReference type="InterPro" id="IPR036182">
    <property type="entry name" value="PCuAC_sf"/>
</dbReference>
<protein>
    <recommendedName>
        <fullName evidence="3">Copper(I)-binding protein</fullName>
    </recommendedName>
</protein>
<dbReference type="RefSeq" id="WP_073059289.1">
    <property type="nucleotide sequence ID" value="NZ_FQUS01000002.1"/>
</dbReference>
<dbReference type="InterPro" id="IPR007410">
    <property type="entry name" value="LpqE-like"/>
</dbReference>
<reference evidence="1 2" key="1">
    <citation type="submission" date="2016-11" db="EMBL/GenBank/DDBJ databases">
        <authorList>
            <person name="Jaros S."/>
            <person name="Januszkiewicz K."/>
            <person name="Wedrychowicz H."/>
        </authorList>
    </citation>
    <scope>NUCLEOTIDE SEQUENCE [LARGE SCALE GENOMIC DNA]</scope>
    <source>
        <strain evidence="1 2">DSM 21986</strain>
    </source>
</reference>
<gene>
    <name evidence="1" type="ORF">SAMN05443144_102164</name>
</gene>
<evidence type="ECO:0000313" key="2">
    <source>
        <dbReference type="Proteomes" id="UP000184041"/>
    </source>
</evidence>
<dbReference type="InterPro" id="IPR058248">
    <property type="entry name" value="Lxx211020-like"/>
</dbReference>